<evidence type="ECO:0000259" key="3">
    <source>
        <dbReference type="PROSITE" id="PS50102"/>
    </source>
</evidence>
<accession>A0A081NDZ8</accession>
<dbReference type="InterPro" id="IPR000504">
    <property type="entry name" value="RRM_dom"/>
</dbReference>
<dbReference type="STRING" id="1137799.GZ78_18320"/>
<name>A0A081NDZ8_9GAMM</name>
<evidence type="ECO:0000256" key="2">
    <source>
        <dbReference type="SAM" id="MobiDB-lite"/>
    </source>
</evidence>
<feature type="region of interest" description="Disordered" evidence="2">
    <location>
        <begin position="80"/>
        <end position="103"/>
    </location>
</feature>
<dbReference type="SMART" id="SM00360">
    <property type="entry name" value="RRM"/>
    <property type="match status" value="1"/>
</dbReference>
<dbReference type="Proteomes" id="UP000028073">
    <property type="component" value="Unassembled WGS sequence"/>
</dbReference>
<dbReference type="Pfam" id="PF00076">
    <property type="entry name" value="RRM_1"/>
    <property type="match status" value="1"/>
</dbReference>
<dbReference type="PANTHER" id="PTHR48027">
    <property type="entry name" value="HETEROGENEOUS NUCLEAR RIBONUCLEOPROTEIN 87F-RELATED"/>
    <property type="match status" value="1"/>
</dbReference>
<dbReference type="EMBL" id="JOKH01000004">
    <property type="protein sequence ID" value="KEQ16671.1"/>
    <property type="molecule type" value="Genomic_DNA"/>
</dbReference>
<dbReference type="InterPro" id="IPR012677">
    <property type="entry name" value="Nucleotide-bd_a/b_plait_sf"/>
</dbReference>
<dbReference type="SUPFAM" id="SSF54928">
    <property type="entry name" value="RNA-binding domain, RBD"/>
    <property type="match status" value="1"/>
</dbReference>
<dbReference type="AlphaFoldDB" id="A0A081NDZ8"/>
<dbReference type="SMART" id="SM00361">
    <property type="entry name" value="RRM_1"/>
    <property type="match status" value="1"/>
</dbReference>
<keyword evidence="1" id="KW-0694">RNA-binding</keyword>
<reference evidence="4 5" key="1">
    <citation type="submission" date="2014-06" db="EMBL/GenBank/DDBJ databases">
        <title>Whole Genome Sequences of Three Symbiotic Endozoicomonas Bacteria.</title>
        <authorList>
            <person name="Neave M.J."/>
            <person name="Apprill A."/>
            <person name="Voolstra C.R."/>
        </authorList>
    </citation>
    <scope>NUCLEOTIDE SEQUENCE [LARGE SCALE GENOMIC DNA]</scope>
    <source>
        <strain evidence="4 5">DSM 25634</strain>
    </source>
</reference>
<feature type="compositionally biased region" description="Gly residues" evidence="2">
    <location>
        <begin position="86"/>
        <end position="97"/>
    </location>
</feature>
<protein>
    <recommendedName>
        <fullName evidence="3">RRM domain-containing protein</fullName>
    </recommendedName>
</protein>
<proteinExistence type="predicted"/>
<evidence type="ECO:0000313" key="5">
    <source>
        <dbReference type="Proteomes" id="UP000028073"/>
    </source>
</evidence>
<dbReference type="eggNOG" id="COG0724">
    <property type="taxonomic scope" value="Bacteria"/>
</dbReference>
<evidence type="ECO:0000313" key="4">
    <source>
        <dbReference type="EMBL" id="KEQ16671.1"/>
    </source>
</evidence>
<dbReference type="GO" id="GO:0003723">
    <property type="term" value="F:RNA binding"/>
    <property type="evidence" value="ECO:0007669"/>
    <property type="project" value="UniProtKB-KW"/>
</dbReference>
<evidence type="ECO:0000256" key="1">
    <source>
        <dbReference type="ARBA" id="ARBA00022884"/>
    </source>
</evidence>
<feature type="domain" description="RRM" evidence="3">
    <location>
        <begin position="3"/>
        <end position="80"/>
    </location>
</feature>
<dbReference type="PROSITE" id="PS50102">
    <property type="entry name" value="RRM"/>
    <property type="match status" value="1"/>
</dbReference>
<dbReference type="InterPro" id="IPR003954">
    <property type="entry name" value="RRM_euk-type"/>
</dbReference>
<dbReference type="InterPro" id="IPR035979">
    <property type="entry name" value="RBD_domain_sf"/>
</dbReference>
<organism evidence="4 5">
    <name type="scientific">Endozoicomonas numazuensis</name>
    <dbReference type="NCBI Taxonomy" id="1137799"/>
    <lineage>
        <taxon>Bacteria</taxon>
        <taxon>Pseudomonadati</taxon>
        <taxon>Pseudomonadota</taxon>
        <taxon>Gammaproteobacteria</taxon>
        <taxon>Oceanospirillales</taxon>
        <taxon>Endozoicomonadaceae</taxon>
        <taxon>Endozoicomonas</taxon>
    </lineage>
</organism>
<gene>
    <name evidence="4" type="ORF">GZ78_18320</name>
</gene>
<comment type="caution">
    <text evidence="4">The sequence shown here is derived from an EMBL/GenBank/DDBJ whole genome shotgun (WGS) entry which is preliminary data.</text>
</comment>
<dbReference type="OrthoDB" id="9798855at2"/>
<sequence>MANKLFVGNLAFAATEQDLEEAFGAFGEIEECKIILDRETGRSRGFAFVTFSSNDAAEAALALDGQDVAGRSIRVSIATERPRNNNGGGRRGFGGNREGGRRF</sequence>
<dbReference type="Gene3D" id="3.30.70.330">
    <property type="match status" value="1"/>
</dbReference>
<dbReference type="RefSeq" id="WP_034838659.1">
    <property type="nucleotide sequence ID" value="NZ_JOKH01000004.1"/>
</dbReference>
<keyword evidence="5" id="KW-1185">Reference proteome</keyword>
<dbReference type="InterPro" id="IPR052462">
    <property type="entry name" value="SLIRP/GR-RBP-like"/>
</dbReference>